<evidence type="ECO:0000313" key="4">
    <source>
        <dbReference type="Proteomes" id="UP000740557"/>
    </source>
</evidence>
<feature type="region of interest" description="Disordered" evidence="1">
    <location>
        <begin position="236"/>
        <end position="264"/>
    </location>
</feature>
<dbReference type="InterPro" id="IPR007445">
    <property type="entry name" value="PilO"/>
</dbReference>
<dbReference type="GO" id="GO:0043683">
    <property type="term" value="P:type IV pilus assembly"/>
    <property type="evidence" value="ECO:0007669"/>
    <property type="project" value="InterPro"/>
</dbReference>
<dbReference type="Pfam" id="PF04350">
    <property type="entry name" value="PilO"/>
    <property type="match status" value="1"/>
</dbReference>
<comment type="caution">
    <text evidence="3">The sequence shown here is derived from an EMBL/GenBank/DDBJ whole genome shotgun (WGS) entry which is preliminary data.</text>
</comment>
<keyword evidence="2" id="KW-0472">Membrane</keyword>
<dbReference type="Proteomes" id="UP000740557">
    <property type="component" value="Unassembled WGS sequence"/>
</dbReference>
<proteinExistence type="predicted"/>
<keyword evidence="2" id="KW-0812">Transmembrane</keyword>
<dbReference type="AlphaFoldDB" id="A0A955J1P6"/>
<evidence type="ECO:0000313" key="3">
    <source>
        <dbReference type="EMBL" id="MCA9308299.1"/>
    </source>
</evidence>
<dbReference type="InterPro" id="IPR014717">
    <property type="entry name" value="Transl_elong_EF1B/ribsomal_bS6"/>
</dbReference>
<organism evidence="3 4">
    <name type="scientific">candidate division WWE3 bacterium</name>
    <dbReference type="NCBI Taxonomy" id="2053526"/>
    <lineage>
        <taxon>Bacteria</taxon>
        <taxon>Katanobacteria</taxon>
    </lineage>
</organism>
<protein>
    <submittedName>
        <fullName evidence="3">Type 4a pilus biogenesis protein PilO</fullName>
    </submittedName>
</protein>
<reference evidence="3" key="2">
    <citation type="journal article" date="2021" name="Microbiome">
        <title>Successional dynamics and alternative stable states in a saline activated sludge microbial community over 9 years.</title>
        <authorList>
            <person name="Wang Y."/>
            <person name="Ye J."/>
            <person name="Ju F."/>
            <person name="Liu L."/>
            <person name="Boyd J.A."/>
            <person name="Deng Y."/>
            <person name="Parks D.H."/>
            <person name="Jiang X."/>
            <person name="Yin X."/>
            <person name="Woodcroft B.J."/>
            <person name="Tyson G.W."/>
            <person name="Hugenholtz P."/>
            <person name="Polz M.F."/>
            <person name="Zhang T."/>
        </authorList>
    </citation>
    <scope>NUCLEOTIDE SEQUENCE</scope>
    <source>
        <strain evidence="3">HKST-UBA79</strain>
    </source>
</reference>
<dbReference type="EMBL" id="JAGQNX010000061">
    <property type="protein sequence ID" value="MCA9308299.1"/>
    <property type="molecule type" value="Genomic_DNA"/>
</dbReference>
<reference evidence="3" key="1">
    <citation type="submission" date="2020-04" db="EMBL/GenBank/DDBJ databases">
        <authorList>
            <person name="Zhang T."/>
        </authorList>
    </citation>
    <scope>NUCLEOTIDE SEQUENCE</scope>
    <source>
        <strain evidence="3">HKST-UBA79</strain>
    </source>
</reference>
<dbReference type="Gene3D" id="3.30.70.60">
    <property type="match status" value="1"/>
</dbReference>
<sequence length="264" mass="28643">MNLNNLKETVVNFIVPIISLLVTVLLLLLGIFPSISKVPELEAEQTTTGDRATLLEAKVVKLEKLLDFKTTVEENSNLVSKVLISEPQIPELLTQITEVAEISGIKITRMGYSFGSVSPISSLDNAEFETVLVSLGVDSDFESAINFLENLENAARLVNTDVFRFSPSTSADSENLYEFTFTLSSQYLVVDSQAVTDSPIEVDVTDASFVTFMDKLKGLKFYEPTVDDTVDAEELTNEEVNEAATGASETSSTSGTTGTGTTPQ</sequence>
<feature type="transmembrane region" description="Helical" evidence="2">
    <location>
        <begin position="13"/>
        <end position="32"/>
    </location>
</feature>
<name>A0A955J1P6_UNCKA</name>
<accession>A0A955J1P6</accession>
<evidence type="ECO:0000256" key="2">
    <source>
        <dbReference type="SAM" id="Phobius"/>
    </source>
</evidence>
<feature type="compositionally biased region" description="Low complexity" evidence="1">
    <location>
        <begin position="242"/>
        <end position="264"/>
    </location>
</feature>
<keyword evidence="2" id="KW-1133">Transmembrane helix</keyword>
<gene>
    <name evidence="3" type="primary">pilO</name>
    <name evidence="3" type="ORF">KC980_02190</name>
</gene>
<evidence type="ECO:0000256" key="1">
    <source>
        <dbReference type="SAM" id="MobiDB-lite"/>
    </source>
</evidence>
<dbReference type="GO" id="GO:0043107">
    <property type="term" value="P:type IV pilus-dependent motility"/>
    <property type="evidence" value="ECO:0007669"/>
    <property type="project" value="InterPro"/>
</dbReference>